<dbReference type="AlphaFoldDB" id="A0A495PRF7"/>
<feature type="transmembrane region" description="Helical" evidence="5">
    <location>
        <begin position="27"/>
        <end position="53"/>
    </location>
</feature>
<keyword evidence="9" id="KW-1185">Reference proteome</keyword>
<evidence type="ECO:0000313" key="9">
    <source>
        <dbReference type="Proteomes" id="UP000276282"/>
    </source>
</evidence>
<comment type="subcellular location">
    <subcellularLocation>
        <location evidence="1">Membrane</location>
        <topology evidence="1">Multi-pass membrane protein</topology>
    </subcellularLocation>
</comment>
<dbReference type="Pfam" id="PF13515">
    <property type="entry name" value="FUSC_2"/>
    <property type="match status" value="1"/>
</dbReference>
<feature type="domain" description="Integral membrane protein YccS N-terminal" evidence="6">
    <location>
        <begin position="79"/>
        <end position="329"/>
    </location>
</feature>
<dbReference type="InterPro" id="IPR049453">
    <property type="entry name" value="Memb_transporter_dom"/>
</dbReference>
<feature type="transmembrane region" description="Helical" evidence="5">
    <location>
        <begin position="406"/>
        <end position="423"/>
    </location>
</feature>
<keyword evidence="2 5" id="KW-0812">Transmembrane</keyword>
<evidence type="ECO:0000256" key="4">
    <source>
        <dbReference type="ARBA" id="ARBA00023136"/>
    </source>
</evidence>
<name>A0A495PRF7_9FLAO</name>
<evidence type="ECO:0000256" key="2">
    <source>
        <dbReference type="ARBA" id="ARBA00022692"/>
    </source>
</evidence>
<evidence type="ECO:0000256" key="5">
    <source>
        <dbReference type="SAM" id="Phobius"/>
    </source>
</evidence>
<feature type="transmembrane region" description="Helical" evidence="5">
    <location>
        <begin position="74"/>
        <end position="93"/>
    </location>
</feature>
<dbReference type="GO" id="GO:0016020">
    <property type="term" value="C:membrane"/>
    <property type="evidence" value="ECO:0007669"/>
    <property type="project" value="UniProtKB-SubCell"/>
</dbReference>
<comment type="caution">
    <text evidence="8">The sequence shown here is derived from an EMBL/GenBank/DDBJ whole genome shotgun (WGS) entry which is preliminary data.</text>
</comment>
<accession>A0A495PRF7</accession>
<evidence type="ECO:0000256" key="1">
    <source>
        <dbReference type="ARBA" id="ARBA00004141"/>
    </source>
</evidence>
<feature type="transmembrane region" description="Helical" evidence="5">
    <location>
        <begin position="496"/>
        <end position="514"/>
    </location>
</feature>
<keyword evidence="3 5" id="KW-1133">Transmembrane helix</keyword>
<organism evidence="8 9">
    <name type="scientific">Gillisia mitskevichiae</name>
    <dbReference type="NCBI Taxonomy" id="270921"/>
    <lineage>
        <taxon>Bacteria</taxon>
        <taxon>Pseudomonadati</taxon>
        <taxon>Bacteroidota</taxon>
        <taxon>Flavobacteriia</taxon>
        <taxon>Flavobacteriales</taxon>
        <taxon>Flavobacteriaceae</taxon>
        <taxon>Gillisia</taxon>
    </lineage>
</organism>
<dbReference type="Pfam" id="PF12805">
    <property type="entry name" value="FUSC-like"/>
    <property type="match status" value="1"/>
</dbReference>
<evidence type="ECO:0000256" key="3">
    <source>
        <dbReference type="ARBA" id="ARBA00022989"/>
    </source>
</evidence>
<feature type="domain" description="Integral membrane bound transporter" evidence="7">
    <location>
        <begin position="417"/>
        <end position="538"/>
    </location>
</feature>
<feature type="transmembrane region" description="Helical" evidence="5">
    <location>
        <begin position="149"/>
        <end position="166"/>
    </location>
</feature>
<protein>
    <submittedName>
        <fullName evidence="8">Putative membrane protein YccC</fullName>
    </submittedName>
</protein>
<dbReference type="PANTHER" id="PTHR47804">
    <property type="entry name" value="60S RIBOSOMAL PROTEIN L19"/>
    <property type="match status" value="1"/>
</dbReference>
<gene>
    <name evidence="8" type="ORF">BC962_1442</name>
</gene>
<dbReference type="Proteomes" id="UP000276282">
    <property type="component" value="Unassembled WGS sequence"/>
</dbReference>
<evidence type="ECO:0000259" key="7">
    <source>
        <dbReference type="Pfam" id="PF13515"/>
    </source>
</evidence>
<feature type="transmembrane region" description="Helical" evidence="5">
    <location>
        <begin position="99"/>
        <end position="116"/>
    </location>
</feature>
<feature type="transmembrane region" description="Helical" evidence="5">
    <location>
        <begin position="457"/>
        <end position="490"/>
    </location>
</feature>
<reference evidence="8 9" key="1">
    <citation type="submission" date="2018-10" db="EMBL/GenBank/DDBJ databases">
        <title>Genomic Encyclopedia of Archaeal and Bacterial Type Strains, Phase II (KMG-II): from individual species to whole genera.</title>
        <authorList>
            <person name="Goeker M."/>
        </authorList>
    </citation>
    <scope>NUCLEOTIDE SEQUENCE [LARGE SCALE GENOMIC DNA]</scope>
    <source>
        <strain evidence="8 9">DSM 19839</strain>
    </source>
</reference>
<dbReference type="InterPro" id="IPR032692">
    <property type="entry name" value="YccS_N"/>
</dbReference>
<feature type="transmembrane region" description="Helical" evidence="5">
    <location>
        <begin position="123"/>
        <end position="143"/>
    </location>
</feature>
<evidence type="ECO:0000259" key="6">
    <source>
        <dbReference type="Pfam" id="PF12805"/>
    </source>
</evidence>
<dbReference type="PANTHER" id="PTHR47804:SF3">
    <property type="entry name" value="PROTEIN BRE4"/>
    <property type="match status" value="1"/>
</dbReference>
<keyword evidence="4 5" id="KW-0472">Membrane</keyword>
<proteinExistence type="predicted"/>
<sequence length="752" mass="85463">MNYLKFNLTESYKESILFLKSTDFTKAIILALGIIVPILIGIYSGYFEIGLALALGSLLSSPSNVSGSFRNRNFGILLSALFAVIASLIGGFLNPSSWITIPILGIIMFAFSYFAVYGFRASLISFSGLFALVLSFANISVVLEFYERALFIGLGGIWYLFLTIIWHKINPKAETEQFLSQGLDLTSQYLEIRGKLLDPNSNREELQKRMLELQADLNVNHETLRDILISSRKSSGSSNFERKRFLIFIQLIDILELAMANPVDYEKMDEILSKQSEKRLSFQTLTFEMAARMKYISKIIIQSKGLNNANLLEKYLQNIKDQIEEVSPSRDVGALQNSILLKNLYDYQCKQVEKIIKVERILSNKDFKDLGFAKSGDAQRFISHQEYDLNILIENFTLKSTIFKHSLRLALVVMVGFSIGAYFSLQNAYWILLTIIVIMRPNYGLTKQRSKQRIIGTLLGGIIATGIVLLIQDTTVYAILGILSLIIAFSMVQRNYKTSATFITLSVVFIYALLKPDVLNVIQFRIVDTILGAGLAALGNAILWPSWEYFSLNAVIGESLKANIEYLFSIQKYYQEKGPVPTSYKLARKRAFLASGNLSTTFQRMTQEPKSKQMHLDKFYEVVVLNHTFLSSLASMGTYIQNHPTTEASNYFNNYIEGISHNLNIANGLITEKVYDKTLDSNIRKEAQYYFDNRFELLNKTHEETKTKDKLINISNTEQLQEVQLITSQLKWLYALSEKIIIRTSKIDLPKN</sequence>
<dbReference type="InterPro" id="IPR052430">
    <property type="entry name" value="IVT-Associated"/>
</dbReference>
<evidence type="ECO:0000313" key="8">
    <source>
        <dbReference type="EMBL" id="RKS53193.1"/>
    </source>
</evidence>
<dbReference type="EMBL" id="RBLG01000002">
    <property type="protein sequence ID" value="RKS53193.1"/>
    <property type="molecule type" value="Genomic_DNA"/>
</dbReference>